<accession>A0A223SAH7</accession>
<dbReference type="Pfam" id="PF00005">
    <property type="entry name" value="ABC_tran"/>
    <property type="match status" value="1"/>
</dbReference>
<keyword evidence="4 7" id="KW-0067">ATP-binding</keyword>
<evidence type="ECO:0000256" key="5">
    <source>
        <dbReference type="SAM" id="MobiDB-lite"/>
    </source>
</evidence>
<comment type="similarity">
    <text evidence="1">Belongs to the ABC transporter superfamily.</text>
</comment>
<protein>
    <submittedName>
        <fullName evidence="7">Cobalt ABC transporter ATP-binding protein</fullName>
    </submittedName>
</protein>
<dbReference type="SMART" id="SM00382">
    <property type="entry name" value="AAA"/>
    <property type="match status" value="1"/>
</dbReference>
<evidence type="ECO:0000259" key="6">
    <source>
        <dbReference type="PROSITE" id="PS50893"/>
    </source>
</evidence>
<organism evidence="7 8">
    <name type="scientific">Nocardiopsis gilva YIM 90087</name>
    <dbReference type="NCBI Taxonomy" id="1235441"/>
    <lineage>
        <taxon>Bacteria</taxon>
        <taxon>Bacillati</taxon>
        <taxon>Actinomycetota</taxon>
        <taxon>Actinomycetes</taxon>
        <taxon>Streptosporangiales</taxon>
        <taxon>Nocardiopsidaceae</taxon>
        <taxon>Nocardiopsis</taxon>
    </lineage>
</organism>
<dbReference type="GO" id="GO:0005524">
    <property type="term" value="F:ATP binding"/>
    <property type="evidence" value="ECO:0007669"/>
    <property type="project" value="UniProtKB-KW"/>
</dbReference>
<feature type="compositionally biased region" description="Low complexity" evidence="5">
    <location>
        <begin position="245"/>
        <end position="259"/>
    </location>
</feature>
<dbReference type="InterPro" id="IPR050095">
    <property type="entry name" value="ECF_ABC_transporter_ATP-bd"/>
</dbReference>
<dbReference type="InterPro" id="IPR015856">
    <property type="entry name" value="ABC_transpr_CbiO/EcfA_su"/>
</dbReference>
<feature type="domain" description="ABC transporter" evidence="6">
    <location>
        <begin position="2"/>
        <end position="228"/>
    </location>
</feature>
<keyword evidence="2" id="KW-0813">Transport</keyword>
<dbReference type="Gene3D" id="3.40.50.300">
    <property type="entry name" value="P-loop containing nucleotide triphosphate hydrolases"/>
    <property type="match status" value="1"/>
</dbReference>
<reference evidence="7 8" key="1">
    <citation type="submission" date="2017-08" db="EMBL/GenBank/DDBJ databases">
        <title>The complete genome sequence of Nocardiopsis gilva YIM 90087.</title>
        <authorList>
            <person name="Yin M."/>
            <person name="Tang S."/>
        </authorList>
    </citation>
    <scope>NUCLEOTIDE SEQUENCE [LARGE SCALE GENOMIC DNA]</scope>
    <source>
        <strain evidence="7 8">YIM 90087</strain>
    </source>
</reference>
<evidence type="ECO:0000313" key="7">
    <source>
        <dbReference type="EMBL" id="ASU85103.1"/>
    </source>
</evidence>
<keyword evidence="8" id="KW-1185">Reference proteome</keyword>
<name>A0A223SAH7_9ACTN</name>
<dbReference type="GO" id="GO:0043190">
    <property type="term" value="C:ATP-binding cassette (ABC) transporter complex"/>
    <property type="evidence" value="ECO:0007669"/>
    <property type="project" value="TreeGrafter"/>
</dbReference>
<dbReference type="InterPro" id="IPR017871">
    <property type="entry name" value="ABC_transporter-like_CS"/>
</dbReference>
<dbReference type="Proteomes" id="UP000215005">
    <property type="component" value="Chromosome"/>
</dbReference>
<evidence type="ECO:0000256" key="4">
    <source>
        <dbReference type="ARBA" id="ARBA00022840"/>
    </source>
</evidence>
<dbReference type="AlphaFoldDB" id="A0A223SAH7"/>
<dbReference type="GO" id="GO:0042626">
    <property type="term" value="F:ATPase-coupled transmembrane transporter activity"/>
    <property type="evidence" value="ECO:0007669"/>
    <property type="project" value="TreeGrafter"/>
</dbReference>
<dbReference type="PANTHER" id="PTHR43553:SF24">
    <property type="entry name" value="ENERGY-COUPLING FACTOR TRANSPORTER ATP-BINDING PROTEIN ECFA1"/>
    <property type="match status" value="1"/>
</dbReference>
<feature type="region of interest" description="Disordered" evidence="5">
    <location>
        <begin position="245"/>
        <end position="274"/>
    </location>
</feature>
<dbReference type="OrthoDB" id="9806471at2"/>
<evidence type="ECO:0000256" key="2">
    <source>
        <dbReference type="ARBA" id="ARBA00022448"/>
    </source>
</evidence>
<proteinExistence type="inferred from homology"/>
<sequence>MLQLENVTHAYDGRVVLRDVSLRLTERRIGLIGANGSGKSTLARTLNGLIVPDSGRVLVDGRDTRKHAREIRRRVGFVFSDATTQILMPTVAEDVAIGLRGSGLSAAEIDARVDAILERHGLAGHRDHPAHLLSGGQKQMLALASVLVTEPEFLVCDEPTTLLDLHNVKVIERTLRELPQRIILLTHHLDSLADFDRVLVMDDGRVVFDGEPGEAVAHYTGLMERRADERAEASPPMAGGRFAGAVESSEEGSAMGASVRRADERGEASPPMAGGRFAGRWSRVRRGARWGFCAASRRASGGVAADGRRPGRGGGGVE</sequence>
<dbReference type="SUPFAM" id="SSF52540">
    <property type="entry name" value="P-loop containing nucleoside triphosphate hydrolases"/>
    <property type="match status" value="1"/>
</dbReference>
<dbReference type="PROSITE" id="PS50893">
    <property type="entry name" value="ABC_TRANSPORTER_2"/>
    <property type="match status" value="1"/>
</dbReference>
<dbReference type="GO" id="GO:0016887">
    <property type="term" value="F:ATP hydrolysis activity"/>
    <property type="evidence" value="ECO:0007669"/>
    <property type="project" value="InterPro"/>
</dbReference>
<dbReference type="KEGG" id="ngv:CDO52_21955"/>
<dbReference type="EMBL" id="CP022753">
    <property type="protein sequence ID" value="ASU85103.1"/>
    <property type="molecule type" value="Genomic_DNA"/>
</dbReference>
<dbReference type="InterPro" id="IPR027417">
    <property type="entry name" value="P-loop_NTPase"/>
</dbReference>
<gene>
    <name evidence="7" type="ORF">CDO52_21955</name>
</gene>
<dbReference type="CDD" id="cd03225">
    <property type="entry name" value="ABC_cobalt_CbiO_domain1"/>
    <property type="match status" value="1"/>
</dbReference>
<dbReference type="InterPro" id="IPR003439">
    <property type="entry name" value="ABC_transporter-like_ATP-bd"/>
</dbReference>
<feature type="region of interest" description="Disordered" evidence="5">
    <location>
        <begin position="298"/>
        <end position="318"/>
    </location>
</feature>
<dbReference type="PROSITE" id="PS00211">
    <property type="entry name" value="ABC_TRANSPORTER_1"/>
    <property type="match status" value="1"/>
</dbReference>
<evidence type="ECO:0000313" key="8">
    <source>
        <dbReference type="Proteomes" id="UP000215005"/>
    </source>
</evidence>
<dbReference type="PANTHER" id="PTHR43553">
    <property type="entry name" value="HEAVY METAL TRANSPORTER"/>
    <property type="match status" value="1"/>
</dbReference>
<evidence type="ECO:0000256" key="3">
    <source>
        <dbReference type="ARBA" id="ARBA00022741"/>
    </source>
</evidence>
<keyword evidence="3" id="KW-0547">Nucleotide-binding</keyword>
<evidence type="ECO:0000256" key="1">
    <source>
        <dbReference type="ARBA" id="ARBA00005417"/>
    </source>
</evidence>
<dbReference type="InterPro" id="IPR003593">
    <property type="entry name" value="AAA+_ATPase"/>
</dbReference>